<dbReference type="Gene3D" id="3.40.50.1360">
    <property type="match status" value="1"/>
</dbReference>
<dbReference type="EMBL" id="CP082275">
    <property type="protein sequence ID" value="USH01522.1"/>
    <property type="molecule type" value="Genomic_DNA"/>
</dbReference>
<dbReference type="SMART" id="SM00420">
    <property type="entry name" value="HTH_DEOR"/>
    <property type="match status" value="1"/>
</dbReference>
<evidence type="ECO:0000256" key="4">
    <source>
        <dbReference type="ARBA" id="ARBA00023163"/>
    </source>
</evidence>
<evidence type="ECO:0000259" key="5">
    <source>
        <dbReference type="PROSITE" id="PS51000"/>
    </source>
</evidence>
<dbReference type="SUPFAM" id="SSF46785">
    <property type="entry name" value="Winged helix' DNA-binding domain"/>
    <property type="match status" value="1"/>
</dbReference>
<dbReference type="Proteomes" id="UP001056255">
    <property type="component" value="Chromosome I"/>
</dbReference>
<sequence>MIVGTTSMTPRQRQILDYLKANGNVQIEELAEMFSITTQTIRRDVNCLSEQGLARRVHGGVSLPAILTNTTYQFRFQLESEIKQRLAKKLVSHIPEGSTVFLGIGTSMAYIAQCFAQYEKLRIVTNNLEVEKVLQGSPNVDVFLAGGLVRSQHQDVVGQSVLRFFEDFEADIGIVGCGSVTGSHFAMEHEPIEAEISKAIIANSRETWLLADASKWGRFASSKVARLSDFTKVYTNQDSLPSDIAVCEVK</sequence>
<dbReference type="Pfam" id="PF00455">
    <property type="entry name" value="DeoRC"/>
    <property type="match status" value="1"/>
</dbReference>
<feature type="domain" description="HTH deoR-type" evidence="5">
    <location>
        <begin position="8"/>
        <end position="63"/>
    </location>
</feature>
<keyword evidence="1" id="KW-0678">Repressor</keyword>
<dbReference type="PANTHER" id="PTHR30363">
    <property type="entry name" value="HTH-TYPE TRANSCRIPTIONAL REGULATOR SRLR-RELATED"/>
    <property type="match status" value="1"/>
</dbReference>
<dbReference type="InterPro" id="IPR036390">
    <property type="entry name" value="WH_DNA-bd_sf"/>
</dbReference>
<evidence type="ECO:0000256" key="1">
    <source>
        <dbReference type="ARBA" id="ARBA00022491"/>
    </source>
</evidence>
<keyword evidence="3 6" id="KW-0238">DNA-binding</keyword>
<dbReference type="PROSITE" id="PS00894">
    <property type="entry name" value="HTH_DEOR_1"/>
    <property type="match status" value="1"/>
</dbReference>
<dbReference type="SUPFAM" id="SSF100950">
    <property type="entry name" value="NagB/RpiA/CoA transferase-like"/>
    <property type="match status" value="1"/>
</dbReference>
<dbReference type="InterPro" id="IPR037171">
    <property type="entry name" value="NagB/RpiA_transferase-like"/>
</dbReference>
<dbReference type="InterPro" id="IPR018356">
    <property type="entry name" value="Tscrpt_reg_HTH_DeoR_CS"/>
</dbReference>
<dbReference type="InterPro" id="IPR050313">
    <property type="entry name" value="Carb_Metab_HTH_regulators"/>
</dbReference>
<evidence type="ECO:0000313" key="7">
    <source>
        <dbReference type="Proteomes" id="UP001056255"/>
    </source>
</evidence>
<keyword evidence="7" id="KW-1185">Reference proteome</keyword>
<dbReference type="SMART" id="SM01134">
    <property type="entry name" value="DeoRC"/>
    <property type="match status" value="1"/>
</dbReference>
<dbReference type="PRINTS" id="PR00037">
    <property type="entry name" value="HTHLACR"/>
</dbReference>
<dbReference type="Gene3D" id="1.10.10.10">
    <property type="entry name" value="Winged helix-like DNA-binding domain superfamily/Winged helix DNA-binding domain"/>
    <property type="match status" value="1"/>
</dbReference>
<reference evidence="6" key="1">
    <citation type="submission" date="2021-08" db="EMBL/GenBank/DDBJ databases">
        <authorList>
            <person name="Sakaguchi M."/>
            <person name="Kikuchi T."/>
            <person name="Urbanczyk H."/>
        </authorList>
    </citation>
    <scope>NUCLEOTIDE SEQUENCE</scope>
    <source>
        <strain evidence="6">020920N</strain>
    </source>
</reference>
<keyword evidence="2" id="KW-0805">Transcription regulation</keyword>
<dbReference type="InterPro" id="IPR036388">
    <property type="entry name" value="WH-like_DNA-bd_sf"/>
</dbReference>
<proteinExistence type="predicted"/>
<name>A0ABY4WW54_9GAMM</name>
<evidence type="ECO:0000256" key="3">
    <source>
        <dbReference type="ARBA" id="ARBA00023125"/>
    </source>
</evidence>
<dbReference type="Pfam" id="PF08220">
    <property type="entry name" value="HTH_DeoR"/>
    <property type="match status" value="1"/>
</dbReference>
<evidence type="ECO:0000313" key="6">
    <source>
        <dbReference type="EMBL" id="USH01522.1"/>
    </source>
</evidence>
<accession>A0ABY4WW54</accession>
<keyword evidence="4" id="KW-0804">Transcription</keyword>
<dbReference type="InterPro" id="IPR001034">
    <property type="entry name" value="DeoR_HTH"/>
</dbReference>
<evidence type="ECO:0000256" key="2">
    <source>
        <dbReference type="ARBA" id="ARBA00023015"/>
    </source>
</evidence>
<organism evidence="6 7">
    <name type="scientific">Grimontia kaedaensis</name>
    <dbReference type="NCBI Taxonomy" id="2872157"/>
    <lineage>
        <taxon>Bacteria</taxon>
        <taxon>Pseudomonadati</taxon>
        <taxon>Pseudomonadota</taxon>
        <taxon>Gammaproteobacteria</taxon>
        <taxon>Vibrionales</taxon>
        <taxon>Vibrionaceae</taxon>
        <taxon>Grimontia</taxon>
    </lineage>
</organism>
<dbReference type="PANTHER" id="PTHR30363:SF4">
    <property type="entry name" value="GLYCEROL-3-PHOSPHATE REGULON REPRESSOR"/>
    <property type="match status" value="1"/>
</dbReference>
<dbReference type="GO" id="GO:0003677">
    <property type="term" value="F:DNA binding"/>
    <property type="evidence" value="ECO:0007669"/>
    <property type="project" value="UniProtKB-KW"/>
</dbReference>
<gene>
    <name evidence="6" type="ORF">K6Q96_11515</name>
</gene>
<protein>
    <submittedName>
        <fullName evidence="6">DeoR/GlpR family DNA-binding transcription regulator</fullName>
    </submittedName>
</protein>
<dbReference type="PROSITE" id="PS51000">
    <property type="entry name" value="HTH_DEOR_2"/>
    <property type="match status" value="1"/>
</dbReference>
<dbReference type="InterPro" id="IPR014036">
    <property type="entry name" value="DeoR-like_C"/>
</dbReference>